<name>A0A0E3XCI3_9CAUD</name>
<dbReference type="EMBL" id="KR049063">
    <property type="protein sequence ID" value="AKC05054.1"/>
    <property type="molecule type" value="Genomic_DNA"/>
</dbReference>
<keyword evidence="2" id="KW-1185">Reference proteome</keyword>
<sequence>MGKLKISDRDLAQVTHLQCGWSEEDYFTYGAIYKIQIDNSGGGTTFFINDDNGKVVETGDTLFCLVDNLHEYHNVAFLGVISKPRSLEEHKSVSEDKYKLDVQIIEGSDNLKTFIKALGTNQRIVSHELDPMDGCHYITYETKLGAVRGATLEDLLWTLTYGTTVTVEERNKKTYALLGSHTFKWSLEVDSSRHEGVLAPLLECRVFNLTFSASGKIYISILK</sequence>
<proteinExistence type="predicted"/>
<evidence type="ECO:0000313" key="1">
    <source>
        <dbReference type="EMBL" id="AKC05054.1"/>
    </source>
</evidence>
<evidence type="ECO:0000313" key="2">
    <source>
        <dbReference type="Proteomes" id="UP000033340"/>
    </source>
</evidence>
<reference evidence="1 2" key="1">
    <citation type="journal article" date="2015" name="Genome Announc.">
        <title>Complete Genome Sequence of Enterococcus Bacteriophage EFLK1.</title>
        <authorList>
            <person name="Khalifa L."/>
            <person name="Coppenhagen-Glazer S."/>
            <person name="Shlezinger M."/>
            <person name="Kott-Gutkowski M."/>
            <person name="Adini O."/>
            <person name="Beyth N."/>
            <person name="Hazan R."/>
        </authorList>
    </citation>
    <scope>NUCLEOTIDE SEQUENCE [LARGE SCALE GENOMIC DNA]</scope>
</reference>
<dbReference type="Proteomes" id="UP000033340">
    <property type="component" value="Segment"/>
</dbReference>
<dbReference type="GeneID" id="26645910"/>
<organism evidence="1 2">
    <name type="scientific">Enterococcus phage EFLK1</name>
    <dbReference type="NCBI Taxonomy" id="1640885"/>
    <lineage>
        <taxon>Viruses</taxon>
        <taxon>Duplodnaviria</taxon>
        <taxon>Heunggongvirae</taxon>
        <taxon>Uroviricota</taxon>
        <taxon>Caudoviricetes</taxon>
        <taxon>Herelleviridae</taxon>
        <taxon>Brockvirinae</taxon>
        <taxon>Kochikohdavirus</taxon>
        <taxon>Kochikohdavirus EFLK1</taxon>
    </lineage>
</organism>
<reference evidence="2" key="2">
    <citation type="submission" date="2015-03" db="EMBL/GenBank/DDBJ databases">
        <title>Additive effect of two phages aimed for phage therapy.</title>
        <authorList>
            <person name="Khalifa L."/>
            <person name="Beyth N."/>
            <person name="Hazan R."/>
        </authorList>
    </citation>
    <scope>NUCLEOTIDE SEQUENCE [LARGE SCALE GENOMIC DNA]</scope>
</reference>
<dbReference type="KEGG" id="vg:26645910"/>
<protein>
    <submittedName>
        <fullName evidence="1">Uncharacterized protein</fullName>
    </submittedName>
</protein>
<accession>A0A0E3XCI3</accession>
<dbReference type="RefSeq" id="YP_009219785.1">
    <property type="nucleotide sequence ID" value="NC_029026.1"/>
</dbReference>